<evidence type="ECO:0000256" key="13">
    <source>
        <dbReference type="HAMAP-Rule" id="MF_00328"/>
    </source>
</evidence>
<organism evidence="15 16">
    <name type="scientific">Paludibacter jiangxiensis</name>
    <dbReference type="NCBI Taxonomy" id="681398"/>
    <lineage>
        <taxon>Bacteria</taxon>
        <taxon>Pseudomonadati</taxon>
        <taxon>Bacteroidota</taxon>
        <taxon>Bacteroidia</taxon>
        <taxon>Bacteroidales</taxon>
        <taxon>Paludibacteraceae</taxon>
        <taxon>Paludibacter</taxon>
    </lineage>
</organism>
<evidence type="ECO:0000256" key="3">
    <source>
        <dbReference type="ARBA" id="ARBA00005790"/>
    </source>
</evidence>
<gene>
    <name evidence="13" type="primary">gmk</name>
    <name evidence="15" type="ORF">PJIAN_4370</name>
</gene>
<dbReference type="PANTHER" id="PTHR23117">
    <property type="entry name" value="GUANYLATE KINASE-RELATED"/>
    <property type="match status" value="1"/>
</dbReference>
<keyword evidence="8 13" id="KW-0547">Nucleotide-binding</keyword>
<dbReference type="Gene3D" id="3.30.63.10">
    <property type="entry name" value="Guanylate Kinase phosphate binding domain"/>
    <property type="match status" value="1"/>
</dbReference>
<feature type="binding site" evidence="13">
    <location>
        <begin position="10"/>
        <end position="17"/>
    </location>
    <ligand>
        <name>ATP</name>
        <dbReference type="ChEBI" id="CHEBI:30616"/>
    </ligand>
</feature>
<dbReference type="PROSITE" id="PS50052">
    <property type="entry name" value="GUANYLATE_KINASE_2"/>
    <property type="match status" value="1"/>
</dbReference>
<dbReference type="Pfam" id="PF00625">
    <property type="entry name" value="Guanylate_kin"/>
    <property type="match status" value="1"/>
</dbReference>
<reference evidence="16" key="1">
    <citation type="submission" date="2016-04" db="EMBL/GenBank/DDBJ databases">
        <title>Draft genome sequence of Paludibacter jiangxiensis strain NM7.</title>
        <authorList>
            <person name="Qiu Y."/>
            <person name="Matsuura N."/>
            <person name="Ohashi A."/>
            <person name="Tourlousse M.D."/>
            <person name="Sekiguchi Y."/>
        </authorList>
    </citation>
    <scope>NUCLEOTIDE SEQUENCE [LARGE SCALE GENOMIC DNA]</scope>
    <source>
        <strain evidence="16">NM7</strain>
    </source>
</reference>
<keyword evidence="6 13" id="KW-0963">Cytoplasm</keyword>
<evidence type="ECO:0000256" key="9">
    <source>
        <dbReference type="ARBA" id="ARBA00022777"/>
    </source>
</evidence>
<dbReference type="HAMAP" id="MF_00328">
    <property type="entry name" value="Guanylate_kinase"/>
    <property type="match status" value="1"/>
</dbReference>
<dbReference type="NCBIfam" id="TIGR03263">
    <property type="entry name" value="guanyl_kin"/>
    <property type="match status" value="1"/>
</dbReference>
<dbReference type="InterPro" id="IPR017665">
    <property type="entry name" value="Guanylate_kinase"/>
</dbReference>
<reference evidence="16" key="2">
    <citation type="journal article" date="2017" name="Genome Announc.">
        <title>Draft genome sequence of Paludibacter jiangxiensis NM7(T), a propionate-producing fermentative bacterium.</title>
        <authorList>
            <person name="Qiu Y.-L."/>
            <person name="Tourlousse D.M."/>
            <person name="Matsuura N."/>
            <person name="Ohashi A."/>
            <person name="Sekiguchi Y."/>
        </authorList>
    </citation>
    <scope>NUCLEOTIDE SEQUENCE [LARGE SCALE GENOMIC DNA]</scope>
    <source>
        <strain evidence="16">NM7</strain>
    </source>
</reference>
<evidence type="ECO:0000256" key="5">
    <source>
        <dbReference type="ARBA" id="ARBA00016296"/>
    </source>
</evidence>
<keyword evidence="7 13" id="KW-0808">Transferase</keyword>
<dbReference type="Proteomes" id="UP000076586">
    <property type="component" value="Unassembled WGS sequence"/>
</dbReference>
<dbReference type="Gene3D" id="3.40.50.300">
    <property type="entry name" value="P-loop containing nucleotide triphosphate hydrolases"/>
    <property type="match status" value="1"/>
</dbReference>
<dbReference type="RefSeq" id="WP_068705378.1">
    <property type="nucleotide sequence ID" value="NZ_BDCR01000004.1"/>
</dbReference>
<dbReference type="GO" id="GO:0005524">
    <property type="term" value="F:ATP binding"/>
    <property type="evidence" value="ECO:0007669"/>
    <property type="project" value="UniProtKB-UniRule"/>
</dbReference>
<dbReference type="InterPro" id="IPR027417">
    <property type="entry name" value="P-loop_NTPase"/>
</dbReference>
<dbReference type="AlphaFoldDB" id="A0A171AJ99"/>
<evidence type="ECO:0000256" key="12">
    <source>
        <dbReference type="ARBA" id="ARBA00048594"/>
    </source>
</evidence>
<evidence type="ECO:0000259" key="14">
    <source>
        <dbReference type="PROSITE" id="PS50052"/>
    </source>
</evidence>
<keyword evidence="9 13" id="KW-0418">Kinase</keyword>
<dbReference type="EMBL" id="BDCR01000004">
    <property type="protein sequence ID" value="GAT63828.1"/>
    <property type="molecule type" value="Genomic_DNA"/>
</dbReference>
<dbReference type="SUPFAM" id="SSF52540">
    <property type="entry name" value="P-loop containing nucleoside triphosphate hydrolases"/>
    <property type="match status" value="1"/>
</dbReference>
<comment type="catalytic activity">
    <reaction evidence="12 13">
        <text>GMP + ATP = GDP + ADP</text>
        <dbReference type="Rhea" id="RHEA:20780"/>
        <dbReference type="ChEBI" id="CHEBI:30616"/>
        <dbReference type="ChEBI" id="CHEBI:58115"/>
        <dbReference type="ChEBI" id="CHEBI:58189"/>
        <dbReference type="ChEBI" id="CHEBI:456216"/>
        <dbReference type="EC" id="2.7.4.8"/>
    </reaction>
</comment>
<evidence type="ECO:0000256" key="8">
    <source>
        <dbReference type="ARBA" id="ARBA00022741"/>
    </source>
</evidence>
<feature type="domain" description="Guanylate kinase-like" evidence="14">
    <location>
        <begin position="3"/>
        <end position="183"/>
    </location>
</feature>
<comment type="subcellular location">
    <subcellularLocation>
        <location evidence="2 13">Cytoplasm</location>
    </subcellularLocation>
</comment>
<dbReference type="GO" id="GO:0005829">
    <property type="term" value="C:cytosol"/>
    <property type="evidence" value="ECO:0007669"/>
    <property type="project" value="TreeGrafter"/>
</dbReference>
<evidence type="ECO:0000256" key="6">
    <source>
        <dbReference type="ARBA" id="ARBA00022490"/>
    </source>
</evidence>
<dbReference type="InterPro" id="IPR008144">
    <property type="entry name" value="Guanylate_kin-like_dom"/>
</dbReference>
<dbReference type="SMART" id="SM00072">
    <property type="entry name" value="GuKc"/>
    <property type="match status" value="1"/>
</dbReference>
<name>A0A171AJ99_9BACT</name>
<dbReference type="FunFam" id="3.30.63.10:FF:000005">
    <property type="entry name" value="Guanylate kinase"/>
    <property type="match status" value="1"/>
</dbReference>
<dbReference type="OrthoDB" id="9808150at2"/>
<evidence type="ECO:0000313" key="16">
    <source>
        <dbReference type="Proteomes" id="UP000076586"/>
    </source>
</evidence>
<sequence>MSGKVIIFSAPSGSGKSTLIQHLLQQNFNLGFSVSATSRAPRGEEKDGVEYFFLTPEVFRQKIANDEFIEFEEVYPDKFYGTLKSEVERCLSEGKNLIFDVDVVGGVNIKKYFGNRALAVFVQPPSVEELRKRLHGRGTDAPEVIEQRINKAEWELEFAPKFDVVIINDQLEEAIAKTEETIGKFLSA</sequence>
<dbReference type="EC" id="2.7.4.8" evidence="4 13"/>
<evidence type="ECO:0000256" key="2">
    <source>
        <dbReference type="ARBA" id="ARBA00004496"/>
    </source>
</evidence>
<evidence type="ECO:0000256" key="10">
    <source>
        <dbReference type="ARBA" id="ARBA00022840"/>
    </source>
</evidence>
<evidence type="ECO:0000256" key="1">
    <source>
        <dbReference type="ARBA" id="ARBA00003531"/>
    </source>
</evidence>
<evidence type="ECO:0000256" key="11">
    <source>
        <dbReference type="ARBA" id="ARBA00030128"/>
    </source>
</evidence>
<dbReference type="CDD" id="cd00071">
    <property type="entry name" value="GMPK"/>
    <property type="match status" value="1"/>
</dbReference>
<comment type="function">
    <text evidence="1 13">Essential for recycling GMP and indirectly, cGMP.</text>
</comment>
<proteinExistence type="inferred from homology"/>
<dbReference type="PANTHER" id="PTHR23117:SF13">
    <property type="entry name" value="GUANYLATE KINASE"/>
    <property type="match status" value="1"/>
</dbReference>
<evidence type="ECO:0000256" key="4">
    <source>
        <dbReference type="ARBA" id="ARBA00012961"/>
    </source>
</evidence>
<dbReference type="PROSITE" id="PS00856">
    <property type="entry name" value="GUANYLATE_KINASE_1"/>
    <property type="match status" value="1"/>
</dbReference>
<comment type="similarity">
    <text evidence="3 13">Belongs to the guanylate kinase family.</text>
</comment>
<keyword evidence="16" id="KW-1185">Reference proteome</keyword>
<evidence type="ECO:0000313" key="15">
    <source>
        <dbReference type="EMBL" id="GAT63828.1"/>
    </source>
</evidence>
<dbReference type="GO" id="GO:0004385">
    <property type="term" value="F:GMP kinase activity"/>
    <property type="evidence" value="ECO:0007669"/>
    <property type="project" value="UniProtKB-UniRule"/>
</dbReference>
<keyword evidence="10 13" id="KW-0067">ATP-binding</keyword>
<dbReference type="InterPro" id="IPR008145">
    <property type="entry name" value="GK/Ca_channel_bsu"/>
</dbReference>
<dbReference type="InterPro" id="IPR020590">
    <property type="entry name" value="Guanylate_kinase_CS"/>
</dbReference>
<evidence type="ECO:0000256" key="7">
    <source>
        <dbReference type="ARBA" id="ARBA00022679"/>
    </source>
</evidence>
<comment type="caution">
    <text evidence="15">The sequence shown here is derived from an EMBL/GenBank/DDBJ whole genome shotgun (WGS) entry which is preliminary data.</text>
</comment>
<protein>
    <recommendedName>
        <fullName evidence="5 13">Guanylate kinase</fullName>
        <ecNumber evidence="4 13">2.7.4.8</ecNumber>
    </recommendedName>
    <alternativeName>
        <fullName evidence="11 13">GMP kinase</fullName>
    </alternativeName>
</protein>
<accession>A0A171AJ99</accession>
<dbReference type="STRING" id="681398.PJIAN_4370"/>